<organism evidence="1 2">
    <name type="scientific">Corynebacterium phage phi673</name>
    <dbReference type="NCBI Taxonomy" id="2052821"/>
    <lineage>
        <taxon>Viruses</taxon>
        <taxon>Duplodnaviria</taxon>
        <taxon>Heunggongvirae</taxon>
        <taxon>Uroviricota</taxon>
        <taxon>Caudoviricetes</taxon>
        <taxon>Ikedavirus</taxon>
        <taxon>Ikedavirus phi673</taxon>
    </lineage>
</organism>
<proteinExistence type="predicted"/>
<name>A0A2H4PIR0_9CAUD</name>
<accession>A0A2H4PIR0</accession>
<dbReference type="Proteomes" id="UP000241893">
    <property type="component" value="Segment"/>
</dbReference>
<evidence type="ECO:0000313" key="1">
    <source>
        <dbReference type="EMBL" id="ATW62870.1"/>
    </source>
</evidence>
<evidence type="ECO:0000313" key="2">
    <source>
        <dbReference type="Proteomes" id="UP000241893"/>
    </source>
</evidence>
<sequence length="118" mass="13118">MSVIFNQQITVLRAGVTSSPYTTETVEDWDNPQEIPVDFLVSVQPRGSTEGEVERNTITSGWWLCTPPGHDLDLRSSDRVKLSTGSTLSVEGDPLKWPHPLRPDVVHHVEANLEVTRG</sequence>
<dbReference type="OrthoDB" id="13646at10239"/>
<dbReference type="EMBL" id="MG324353">
    <property type="protein sequence ID" value="ATW62870.1"/>
    <property type="molecule type" value="Genomic_DNA"/>
</dbReference>
<protein>
    <submittedName>
        <fullName evidence="1">Putative head-to-tail connector</fullName>
    </submittedName>
</protein>
<keyword evidence="2" id="KW-1185">Reference proteome</keyword>
<reference evidence="1 2" key="1">
    <citation type="submission" date="2017-10" db="EMBL/GenBank/DDBJ databases">
        <title>Complete nucleotide sequences and annotations of phi673 and phi674, two new lytic phages of Corynebacterium glutamicum ATCC 13032.</title>
        <authorList>
            <person name="Yomantas Y.A.V."/>
            <person name="Abalakina E.G."/>
            <person name="Lobanova J.S."/>
            <person name="Mamontov V.A."/>
            <person name="Stoynova N.V."/>
            <person name="Mashko S.V."/>
        </authorList>
    </citation>
    <scope>NUCLEOTIDE SEQUENCE [LARGE SCALE GENOMIC DNA]</scope>
</reference>
<gene>
    <name evidence="1" type="ORF">phi673_gp08</name>
</gene>